<feature type="chain" id="PRO_5046572688" description="Secreted protein" evidence="1">
    <location>
        <begin position="30"/>
        <end position="134"/>
    </location>
</feature>
<name>A0ABQ3IUX5_9PSEU</name>
<accession>A0ABQ3IUX5</accession>
<keyword evidence="3" id="KW-1185">Reference proteome</keyword>
<evidence type="ECO:0008006" key="4">
    <source>
        <dbReference type="Google" id="ProtNLM"/>
    </source>
</evidence>
<dbReference type="EMBL" id="BNAU01000002">
    <property type="protein sequence ID" value="GHE92743.1"/>
    <property type="molecule type" value="Genomic_DNA"/>
</dbReference>
<dbReference type="Proteomes" id="UP000605897">
    <property type="component" value="Unassembled WGS sequence"/>
</dbReference>
<protein>
    <recommendedName>
        <fullName evidence="4">Secreted protein</fullName>
    </recommendedName>
</protein>
<gene>
    <name evidence="2" type="ORF">GCM10017786_26770</name>
</gene>
<reference evidence="3" key="1">
    <citation type="journal article" date="2019" name="Int. J. Syst. Evol. Microbiol.">
        <title>The Global Catalogue of Microorganisms (GCM) 10K type strain sequencing project: providing services to taxonomists for standard genome sequencing and annotation.</title>
        <authorList>
            <consortium name="The Broad Institute Genomics Platform"/>
            <consortium name="The Broad Institute Genome Sequencing Center for Infectious Disease"/>
            <person name="Wu L."/>
            <person name="Ma J."/>
        </authorList>
    </citation>
    <scope>NUCLEOTIDE SEQUENCE [LARGE SCALE GENOMIC DNA]</scope>
    <source>
        <strain evidence="3">CGMCC 4.7677</strain>
    </source>
</reference>
<feature type="signal peptide" evidence="1">
    <location>
        <begin position="1"/>
        <end position="29"/>
    </location>
</feature>
<organism evidence="2 3">
    <name type="scientific">Amycolatopsis deserti</name>
    <dbReference type="NCBI Taxonomy" id="185696"/>
    <lineage>
        <taxon>Bacteria</taxon>
        <taxon>Bacillati</taxon>
        <taxon>Actinomycetota</taxon>
        <taxon>Actinomycetes</taxon>
        <taxon>Pseudonocardiales</taxon>
        <taxon>Pseudonocardiaceae</taxon>
        <taxon>Amycolatopsis</taxon>
    </lineage>
</organism>
<comment type="caution">
    <text evidence="2">The sequence shown here is derived from an EMBL/GenBank/DDBJ whole genome shotgun (WGS) entry which is preliminary data.</text>
</comment>
<evidence type="ECO:0000313" key="2">
    <source>
        <dbReference type="EMBL" id="GHE92743.1"/>
    </source>
</evidence>
<evidence type="ECO:0000313" key="3">
    <source>
        <dbReference type="Proteomes" id="UP000605897"/>
    </source>
</evidence>
<proteinExistence type="predicted"/>
<sequence>MKSRRSVRAAVALSSGALAILAFHGTASAAPVPPGDGWDHTWSGAAGDFRVYVEEHGDLISVCDTKADGKSPTVWVGPGNGDTTRYSFRVTGGKGSCASKSASLGGVYDLPEGQKFTVTACSYGCGAWPFVNDH</sequence>
<evidence type="ECO:0000256" key="1">
    <source>
        <dbReference type="SAM" id="SignalP"/>
    </source>
</evidence>
<keyword evidence="1" id="KW-0732">Signal</keyword>
<dbReference type="RefSeq" id="WP_191244812.1">
    <property type="nucleotide sequence ID" value="NZ_BNAU01000002.1"/>
</dbReference>